<evidence type="ECO:0000256" key="10">
    <source>
        <dbReference type="ARBA" id="ARBA00023136"/>
    </source>
</evidence>
<dbReference type="GO" id="GO:0045275">
    <property type="term" value="C:respiratory chain complex III"/>
    <property type="evidence" value="ECO:0007669"/>
    <property type="project" value="UniProtKB-UniRule"/>
</dbReference>
<keyword evidence="6 11" id="KW-0999">Mitochondrion inner membrane</keyword>
<dbReference type="FunFam" id="1.20.5.260:FF:000001">
    <property type="entry name" value="Cytochrome b-c1 complex subunit 9"/>
    <property type="match status" value="1"/>
</dbReference>
<sequence>MALASTLYRTLLNKTSTTAVIVIVGALFYERGVQTLSDTIWDAYNPGKQWKDIKHLYEK</sequence>
<evidence type="ECO:0000256" key="4">
    <source>
        <dbReference type="ARBA" id="ARBA00022660"/>
    </source>
</evidence>
<evidence type="ECO:0000256" key="7">
    <source>
        <dbReference type="ARBA" id="ARBA00022982"/>
    </source>
</evidence>
<evidence type="ECO:0000256" key="8">
    <source>
        <dbReference type="ARBA" id="ARBA00022989"/>
    </source>
</evidence>
<comment type="subcellular location">
    <subcellularLocation>
        <location evidence="1 11">Mitochondrion inner membrane</location>
        <topology evidence="1 11">Single-pass membrane protein</topology>
    </subcellularLocation>
</comment>
<keyword evidence="3 11" id="KW-0813">Transport</keyword>
<dbReference type="PANTHER" id="PTHR12980:SF0">
    <property type="entry name" value="CYTOCHROME B-C1 COMPLEX SUBUNIT 9"/>
    <property type="match status" value="1"/>
</dbReference>
<keyword evidence="7 11" id="KW-0249">Electron transport</keyword>
<name>A0A7R9PYT7_9ACAR</name>
<dbReference type="EMBL" id="CAJPIZ010002968">
    <property type="protein sequence ID" value="CAG2105745.1"/>
    <property type="molecule type" value="Genomic_DNA"/>
</dbReference>
<dbReference type="InterPro" id="IPR008027">
    <property type="entry name" value="QCR9"/>
</dbReference>
<evidence type="ECO:0000256" key="3">
    <source>
        <dbReference type="ARBA" id="ARBA00022448"/>
    </source>
</evidence>
<reference evidence="12" key="1">
    <citation type="submission" date="2020-11" db="EMBL/GenBank/DDBJ databases">
        <authorList>
            <person name="Tran Van P."/>
        </authorList>
    </citation>
    <scope>NUCLEOTIDE SEQUENCE</scope>
</reference>
<comment type="similarity">
    <text evidence="2 11">Belongs to the UQCR10/QCR9 family.</text>
</comment>
<keyword evidence="13" id="KW-1185">Reference proteome</keyword>
<comment type="function">
    <text evidence="11">Component of the ubiquinol-cytochrome c oxidoreductase, a multisubunit transmembrane complex that is part of the mitochondrial electron transport chain which drives oxidative phosphorylation. The complex plays an important role in the uptake of multiple carbon sources present in different host niches.</text>
</comment>
<dbReference type="PANTHER" id="PTHR12980">
    <property type="entry name" value="UBIQUINOL-CYTOCHROME C REDUCTASE COMPLEX, SUBUNIT X"/>
    <property type="match status" value="1"/>
</dbReference>
<keyword evidence="4 11" id="KW-0679">Respiratory chain</keyword>
<evidence type="ECO:0000313" key="13">
    <source>
        <dbReference type="Proteomes" id="UP000759131"/>
    </source>
</evidence>
<evidence type="ECO:0000256" key="5">
    <source>
        <dbReference type="ARBA" id="ARBA00022692"/>
    </source>
</evidence>
<dbReference type="SUPFAM" id="SSF81514">
    <property type="entry name" value="Subunit X (non-heme 7 kDa protein) of cytochrome bc1 complex (Ubiquinol-cytochrome c reductase)"/>
    <property type="match status" value="1"/>
</dbReference>
<evidence type="ECO:0000256" key="9">
    <source>
        <dbReference type="ARBA" id="ARBA00023128"/>
    </source>
</evidence>
<dbReference type="InterPro" id="IPR036656">
    <property type="entry name" value="QCR9_sf"/>
</dbReference>
<dbReference type="Pfam" id="PF05365">
    <property type="entry name" value="UCR_UQCRX_QCR9"/>
    <property type="match status" value="1"/>
</dbReference>
<dbReference type="OrthoDB" id="44067at2759"/>
<keyword evidence="5" id="KW-0812">Transmembrane</keyword>
<comment type="subunit">
    <text evidence="11">Component of the ubiquinol-cytochrome c oxidoreductase (cytochrome b-c1 complex, complex III, CIII), a multisubunit enzyme composed of 3 respiratory subunits cytochrome b, cytochrome c1 and Rieske protein, 2 core protein subunits, and additional low-molecular weight protein subunits.</text>
</comment>
<dbReference type="Gene3D" id="1.20.5.260">
    <property type="entry name" value="Cytochrome b-c1 complex subunit 9"/>
    <property type="match status" value="1"/>
</dbReference>
<dbReference type="GO" id="GO:0005743">
    <property type="term" value="C:mitochondrial inner membrane"/>
    <property type="evidence" value="ECO:0007669"/>
    <property type="project" value="UniProtKB-SubCell"/>
</dbReference>
<protein>
    <recommendedName>
        <fullName evidence="11">Complex III subunit 9</fullName>
    </recommendedName>
</protein>
<proteinExistence type="inferred from homology"/>
<evidence type="ECO:0000256" key="6">
    <source>
        <dbReference type="ARBA" id="ARBA00022792"/>
    </source>
</evidence>
<dbReference type="EMBL" id="OC857543">
    <property type="protein sequence ID" value="CAD7625315.1"/>
    <property type="molecule type" value="Genomic_DNA"/>
</dbReference>
<dbReference type="Proteomes" id="UP000759131">
    <property type="component" value="Unassembled WGS sequence"/>
</dbReference>
<evidence type="ECO:0000256" key="11">
    <source>
        <dbReference type="RuleBase" id="RU368056"/>
    </source>
</evidence>
<dbReference type="GO" id="GO:0006122">
    <property type="term" value="P:mitochondrial electron transport, ubiquinol to cytochrome c"/>
    <property type="evidence" value="ECO:0007669"/>
    <property type="project" value="UniProtKB-UniRule"/>
</dbReference>
<organism evidence="12">
    <name type="scientific">Medioppia subpectinata</name>
    <dbReference type="NCBI Taxonomy" id="1979941"/>
    <lineage>
        <taxon>Eukaryota</taxon>
        <taxon>Metazoa</taxon>
        <taxon>Ecdysozoa</taxon>
        <taxon>Arthropoda</taxon>
        <taxon>Chelicerata</taxon>
        <taxon>Arachnida</taxon>
        <taxon>Acari</taxon>
        <taxon>Acariformes</taxon>
        <taxon>Sarcoptiformes</taxon>
        <taxon>Oribatida</taxon>
        <taxon>Brachypylina</taxon>
        <taxon>Oppioidea</taxon>
        <taxon>Oppiidae</taxon>
        <taxon>Medioppia</taxon>
    </lineage>
</organism>
<dbReference type="AlphaFoldDB" id="A0A7R9PYT7"/>
<gene>
    <name evidence="12" type="ORF">OSB1V03_LOCUS5750</name>
</gene>
<evidence type="ECO:0000256" key="2">
    <source>
        <dbReference type="ARBA" id="ARBA00007856"/>
    </source>
</evidence>
<evidence type="ECO:0000256" key="1">
    <source>
        <dbReference type="ARBA" id="ARBA00004434"/>
    </source>
</evidence>
<evidence type="ECO:0000313" key="12">
    <source>
        <dbReference type="EMBL" id="CAD7625315.1"/>
    </source>
</evidence>
<keyword evidence="9 11" id="KW-0496">Mitochondrion</keyword>
<keyword evidence="8" id="KW-1133">Transmembrane helix</keyword>
<accession>A0A7R9PYT7</accession>
<keyword evidence="10" id="KW-0472">Membrane</keyword>